<dbReference type="InterPro" id="IPR020904">
    <property type="entry name" value="Sc_DH/Rdtase_CS"/>
</dbReference>
<evidence type="ECO:0000256" key="3">
    <source>
        <dbReference type="RuleBase" id="RU000363"/>
    </source>
</evidence>
<evidence type="ECO:0000256" key="1">
    <source>
        <dbReference type="ARBA" id="ARBA00006484"/>
    </source>
</evidence>
<dbReference type="InterPro" id="IPR036291">
    <property type="entry name" value="NAD(P)-bd_dom_sf"/>
</dbReference>
<protein>
    <submittedName>
        <fullName evidence="5">NAD(P)-dependent dehydrogenase, short-chain alcohol dehydrogenase family</fullName>
    </submittedName>
</protein>
<reference evidence="5 6" key="1">
    <citation type="submission" date="2017-07" db="EMBL/GenBank/DDBJ databases">
        <authorList>
            <person name="Sun Z.S."/>
            <person name="Albrecht U."/>
            <person name="Echele G."/>
            <person name="Lee C.C."/>
        </authorList>
    </citation>
    <scope>NUCLEOTIDE SEQUENCE [LARGE SCALE GENOMIC DNA]</scope>
    <source>
        <strain evidence="5 6">CGMCC 1.12710</strain>
    </source>
</reference>
<evidence type="ECO:0000259" key="4">
    <source>
        <dbReference type="SMART" id="SM00822"/>
    </source>
</evidence>
<dbReference type="InterPro" id="IPR057326">
    <property type="entry name" value="KR_dom"/>
</dbReference>
<dbReference type="SMART" id="SM00822">
    <property type="entry name" value="PKS_KR"/>
    <property type="match status" value="1"/>
</dbReference>
<dbReference type="FunFam" id="3.40.50.720:FF:000084">
    <property type="entry name" value="Short-chain dehydrogenase reductase"/>
    <property type="match status" value="1"/>
</dbReference>
<name>A0A239PKW7_9PROT</name>
<dbReference type="OrthoDB" id="9804774at2"/>
<proteinExistence type="inferred from homology"/>
<accession>A0A239PKW7</accession>
<comment type="similarity">
    <text evidence="1 3">Belongs to the short-chain dehydrogenases/reductases (SDR) family.</text>
</comment>
<evidence type="ECO:0000313" key="6">
    <source>
        <dbReference type="Proteomes" id="UP000198346"/>
    </source>
</evidence>
<evidence type="ECO:0000256" key="2">
    <source>
        <dbReference type="ARBA" id="ARBA00023002"/>
    </source>
</evidence>
<dbReference type="PANTHER" id="PTHR45024:SF2">
    <property type="entry name" value="SCP2 DOMAIN-CONTAINING PROTEIN"/>
    <property type="match status" value="1"/>
</dbReference>
<dbReference type="AlphaFoldDB" id="A0A239PKW7"/>
<dbReference type="InterPro" id="IPR051687">
    <property type="entry name" value="Peroxisomal_Beta-Oxidation"/>
</dbReference>
<organism evidence="5 6">
    <name type="scientific">Amphiplicatus metriothermophilus</name>
    <dbReference type="NCBI Taxonomy" id="1519374"/>
    <lineage>
        <taxon>Bacteria</taxon>
        <taxon>Pseudomonadati</taxon>
        <taxon>Pseudomonadota</taxon>
        <taxon>Alphaproteobacteria</taxon>
        <taxon>Parvularculales</taxon>
        <taxon>Parvularculaceae</taxon>
        <taxon>Amphiplicatus</taxon>
    </lineage>
</organism>
<dbReference type="InterPro" id="IPR002347">
    <property type="entry name" value="SDR_fam"/>
</dbReference>
<sequence>MADIRFDGKVAIVTGAGAGLGRSHALALAARGAKVVVNDLGAARDGAGASLTAAQSVVEEIRKAGGEAIADGANVTKPDEVAAMVEAAMKQWGRIDILVNNAGILRDKTFAKMDLADFRAVIDVHLMGTAICTKAVWEIMRQQNYGRVVCTSSPSGLHGIFGQANYGAAKAAMIGFMNALHLEGAKYDIRINLLSPSAKTRMTEDLGIPPEILDRMTPEAITAALLFLVSEDAPSRAIVSCAAGGYARAFVVETDGIYLPPEEQTPENIAARWDEISSTEKVHYYEASGGPTANFLAKAQAAARKE</sequence>
<dbReference type="Gene3D" id="3.40.50.720">
    <property type="entry name" value="NAD(P)-binding Rossmann-like Domain"/>
    <property type="match status" value="1"/>
</dbReference>
<feature type="domain" description="Ketoreductase" evidence="4">
    <location>
        <begin position="9"/>
        <end position="197"/>
    </location>
</feature>
<dbReference type="PRINTS" id="PR00081">
    <property type="entry name" value="GDHRDH"/>
</dbReference>
<dbReference type="Proteomes" id="UP000198346">
    <property type="component" value="Unassembled WGS sequence"/>
</dbReference>
<dbReference type="RefSeq" id="WP_089411185.1">
    <property type="nucleotide sequence ID" value="NZ_FZQA01000001.1"/>
</dbReference>
<dbReference type="PRINTS" id="PR00080">
    <property type="entry name" value="SDRFAMILY"/>
</dbReference>
<dbReference type="PANTHER" id="PTHR45024">
    <property type="entry name" value="DEHYDROGENASES, SHORT CHAIN"/>
    <property type="match status" value="1"/>
</dbReference>
<dbReference type="GO" id="GO:0016491">
    <property type="term" value="F:oxidoreductase activity"/>
    <property type="evidence" value="ECO:0007669"/>
    <property type="project" value="UniProtKB-KW"/>
</dbReference>
<dbReference type="EMBL" id="FZQA01000001">
    <property type="protein sequence ID" value="SNT68225.1"/>
    <property type="molecule type" value="Genomic_DNA"/>
</dbReference>
<keyword evidence="6" id="KW-1185">Reference proteome</keyword>
<dbReference type="Pfam" id="PF00106">
    <property type="entry name" value="adh_short"/>
    <property type="match status" value="1"/>
</dbReference>
<dbReference type="PROSITE" id="PS00061">
    <property type="entry name" value="ADH_SHORT"/>
    <property type="match status" value="1"/>
</dbReference>
<evidence type="ECO:0000313" key="5">
    <source>
        <dbReference type="EMBL" id="SNT68225.1"/>
    </source>
</evidence>
<dbReference type="SUPFAM" id="SSF51735">
    <property type="entry name" value="NAD(P)-binding Rossmann-fold domains"/>
    <property type="match status" value="1"/>
</dbReference>
<gene>
    <name evidence="5" type="ORF">SAMN06297382_0726</name>
</gene>
<keyword evidence="2" id="KW-0560">Oxidoreductase</keyword>